<proteinExistence type="predicted"/>
<organism evidence="2 3">
    <name type="scientific">Draconibacterium orientale</name>
    <dbReference type="NCBI Taxonomy" id="1168034"/>
    <lineage>
        <taxon>Bacteria</taxon>
        <taxon>Pseudomonadati</taxon>
        <taxon>Bacteroidota</taxon>
        <taxon>Bacteroidia</taxon>
        <taxon>Marinilabiliales</taxon>
        <taxon>Prolixibacteraceae</taxon>
        <taxon>Draconibacterium</taxon>
    </lineage>
</organism>
<feature type="region of interest" description="Disordered" evidence="1">
    <location>
        <begin position="53"/>
        <end position="74"/>
    </location>
</feature>
<reference evidence="2 3" key="1">
    <citation type="submission" date="2014-03" db="EMBL/GenBank/DDBJ databases">
        <title>Complete genome sequence of a deeply braunched marine Bacteroidia bacterium Draconibacterium orientale type strain FH5T.</title>
        <authorList>
            <person name="Li X."/>
            <person name="Wang X."/>
            <person name="Xie Z."/>
            <person name="Du Z."/>
            <person name="Chen G."/>
        </authorList>
    </citation>
    <scope>NUCLEOTIDE SEQUENCE [LARGE SCALE GENOMIC DNA]</scope>
    <source>
        <strain evidence="2 3">FH5</strain>
    </source>
</reference>
<protein>
    <submittedName>
        <fullName evidence="2">Uncharacterized protein</fullName>
    </submittedName>
</protein>
<sequence length="93" mass="10133">MTSLLVLQGFYYPCGLADRPAGVCTVLQGVAPFLQRREATKCCRKPKSAAGLSKSAAGRVKTMQGEPKAPQDAKKFAGREIIPQDRDFLWTFG</sequence>
<evidence type="ECO:0000313" key="3">
    <source>
        <dbReference type="Proteomes" id="UP000023772"/>
    </source>
</evidence>
<dbReference type="Proteomes" id="UP000023772">
    <property type="component" value="Chromosome"/>
</dbReference>
<keyword evidence="3" id="KW-1185">Reference proteome</keyword>
<evidence type="ECO:0000256" key="1">
    <source>
        <dbReference type="SAM" id="MobiDB-lite"/>
    </source>
</evidence>
<evidence type="ECO:0000313" key="2">
    <source>
        <dbReference type="EMBL" id="AHW62206.1"/>
    </source>
</evidence>
<dbReference type="EMBL" id="CP007451">
    <property type="protein sequence ID" value="AHW62206.1"/>
    <property type="molecule type" value="Genomic_DNA"/>
</dbReference>
<gene>
    <name evidence="2" type="ORF">FH5T_17345</name>
</gene>
<name>A0ABN4D727_9BACT</name>
<accession>A0ABN4D727</accession>